<evidence type="ECO:0000256" key="1">
    <source>
        <dbReference type="SAM" id="Phobius"/>
    </source>
</evidence>
<protein>
    <submittedName>
        <fullName evidence="2">Uncharacterized protein</fullName>
    </submittedName>
</protein>
<evidence type="ECO:0000313" key="2">
    <source>
        <dbReference type="EMBL" id="UOQ57000.1"/>
    </source>
</evidence>
<proteinExistence type="predicted"/>
<accession>A0ABY4FL58</accession>
<sequence>MIRKRHLRRGSISTAIGVFCGAAILVGWISADWDPNFHVSGRRYGLPLWLASVHIGVFGAGLVWFGISQLRAAALFRPSRRRPAGDTGQRDP</sequence>
<organism evidence="2 3">
    <name type="scientific">Leucobacter allii</name>
    <dbReference type="NCBI Taxonomy" id="2932247"/>
    <lineage>
        <taxon>Bacteria</taxon>
        <taxon>Bacillati</taxon>
        <taxon>Actinomycetota</taxon>
        <taxon>Actinomycetes</taxon>
        <taxon>Micrococcales</taxon>
        <taxon>Microbacteriaceae</taxon>
        <taxon>Leucobacter</taxon>
    </lineage>
</organism>
<dbReference type="RefSeq" id="WP_244692062.1">
    <property type="nucleotide sequence ID" value="NZ_CP095044.1"/>
</dbReference>
<dbReference type="Proteomes" id="UP000831786">
    <property type="component" value="Chromosome"/>
</dbReference>
<dbReference type="EMBL" id="CP095045">
    <property type="protein sequence ID" value="UOQ57000.1"/>
    <property type="molecule type" value="Genomic_DNA"/>
</dbReference>
<keyword evidence="1" id="KW-0472">Membrane</keyword>
<keyword evidence="1" id="KW-0812">Transmembrane</keyword>
<keyword evidence="1" id="KW-1133">Transmembrane helix</keyword>
<gene>
    <name evidence="2" type="ORF">MUN78_15250</name>
</gene>
<reference evidence="2 3" key="1">
    <citation type="submission" date="2022-04" db="EMBL/GenBank/DDBJ databases">
        <title>Leucobacter sp. isolated from rhizosphere of garlic.</title>
        <authorList>
            <person name="Won M."/>
            <person name="Lee C.-M."/>
            <person name="Woen H.-Y."/>
            <person name="Kwon S.-W."/>
        </authorList>
    </citation>
    <scope>NUCLEOTIDE SEQUENCE [LARGE SCALE GENOMIC DNA]</scope>
    <source>
        <strain evidence="2 3">H21R-40</strain>
    </source>
</reference>
<name>A0ABY4FL58_9MICO</name>
<keyword evidence="3" id="KW-1185">Reference proteome</keyword>
<feature type="transmembrane region" description="Helical" evidence="1">
    <location>
        <begin position="46"/>
        <end position="67"/>
    </location>
</feature>
<feature type="transmembrane region" description="Helical" evidence="1">
    <location>
        <begin position="12"/>
        <end position="31"/>
    </location>
</feature>
<evidence type="ECO:0000313" key="3">
    <source>
        <dbReference type="Proteomes" id="UP000831786"/>
    </source>
</evidence>